<dbReference type="Proteomes" id="UP001371456">
    <property type="component" value="Unassembled WGS sequence"/>
</dbReference>
<gene>
    <name evidence="1" type="ORF">RDI58_010909</name>
</gene>
<dbReference type="AlphaFoldDB" id="A0AAN8TVZ3"/>
<organism evidence="1 2">
    <name type="scientific">Solanum bulbocastanum</name>
    <name type="common">Wild potato</name>
    <dbReference type="NCBI Taxonomy" id="147425"/>
    <lineage>
        <taxon>Eukaryota</taxon>
        <taxon>Viridiplantae</taxon>
        <taxon>Streptophyta</taxon>
        <taxon>Embryophyta</taxon>
        <taxon>Tracheophyta</taxon>
        <taxon>Spermatophyta</taxon>
        <taxon>Magnoliopsida</taxon>
        <taxon>eudicotyledons</taxon>
        <taxon>Gunneridae</taxon>
        <taxon>Pentapetalae</taxon>
        <taxon>asterids</taxon>
        <taxon>lamiids</taxon>
        <taxon>Solanales</taxon>
        <taxon>Solanaceae</taxon>
        <taxon>Solanoideae</taxon>
        <taxon>Solaneae</taxon>
        <taxon>Solanum</taxon>
    </lineage>
</organism>
<evidence type="ECO:0000313" key="1">
    <source>
        <dbReference type="EMBL" id="KAK6791828.1"/>
    </source>
</evidence>
<evidence type="ECO:0000313" key="2">
    <source>
        <dbReference type="Proteomes" id="UP001371456"/>
    </source>
</evidence>
<sequence length="47" mass="5077">MSNTNVGNAITNGNNLNTNADNVTTFLGSILIPDIHVENTSTNEFRQ</sequence>
<reference evidence="1 2" key="1">
    <citation type="submission" date="2024-02" db="EMBL/GenBank/DDBJ databases">
        <title>de novo genome assembly of Solanum bulbocastanum strain 11H21.</title>
        <authorList>
            <person name="Hosaka A.J."/>
        </authorList>
    </citation>
    <scope>NUCLEOTIDE SEQUENCE [LARGE SCALE GENOMIC DNA]</scope>
    <source>
        <tissue evidence="1">Young leaves</tissue>
    </source>
</reference>
<accession>A0AAN8TVZ3</accession>
<proteinExistence type="predicted"/>
<comment type="caution">
    <text evidence="1">The sequence shown here is derived from an EMBL/GenBank/DDBJ whole genome shotgun (WGS) entry which is preliminary data.</text>
</comment>
<protein>
    <submittedName>
        <fullName evidence="1">Uncharacterized protein</fullName>
    </submittedName>
</protein>
<dbReference type="EMBL" id="JBANQN010000004">
    <property type="protein sequence ID" value="KAK6791828.1"/>
    <property type="molecule type" value="Genomic_DNA"/>
</dbReference>
<name>A0AAN8TVZ3_SOLBU</name>
<keyword evidence="2" id="KW-1185">Reference proteome</keyword>